<comment type="caution">
    <text evidence="3">The sequence shown here is derived from an EMBL/GenBank/DDBJ whole genome shotgun (WGS) entry which is preliminary data.</text>
</comment>
<evidence type="ECO:0000256" key="1">
    <source>
        <dbReference type="ARBA" id="ARBA00006611"/>
    </source>
</evidence>
<dbReference type="InterPro" id="IPR001482">
    <property type="entry name" value="T2SS/T4SS_dom"/>
</dbReference>
<dbReference type="GO" id="GO:0016887">
    <property type="term" value="F:ATP hydrolysis activity"/>
    <property type="evidence" value="ECO:0007669"/>
    <property type="project" value="InterPro"/>
</dbReference>
<dbReference type="SUPFAM" id="SSF52540">
    <property type="entry name" value="P-loop containing nucleoside triphosphate hydrolases"/>
    <property type="match status" value="1"/>
</dbReference>
<proteinExistence type="inferred from homology"/>
<evidence type="ECO:0000259" key="2">
    <source>
        <dbReference type="Pfam" id="PF00437"/>
    </source>
</evidence>
<comment type="similarity">
    <text evidence="1">Belongs to the GSP E family.</text>
</comment>
<sequence length="301" mass="33873">MEKDQRLRRLKDKIRTLLQEAATDYSDCDFRRQVERAVEAECADEYWTAAEKARIVKEVFDAFRGLDALQPLIDDPDITEIMVNGHRDIFVERCGKIVRADCRLESRERLEDLIQTLVGRVNRTVNESSPIVDARLLDGSRIHVVLPPVSLNGPILTIRKFPKHPLTMEQLVRIGSVPEEVAVFLENAVKRRTNIFVSGATASGKTTFLNALSEFIPRDERVITIEDSAELQLRHVPNVVSLEVRNANPDGKGAITIRDLIRASLRMRPDRIIVGEVRGAEAADMLQALNTGHDGSVYSTK</sequence>
<dbReference type="InterPro" id="IPR027417">
    <property type="entry name" value="P-loop_NTPase"/>
</dbReference>
<feature type="domain" description="Bacterial type II secretion system protein E" evidence="2">
    <location>
        <begin position="68"/>
        <end position="299"/>
    </location>
</feature>
<dbReference type="InterPro" id="IPR050921">
    <property type="entry name" value="T4SS_GSP_E_ATPase"/>
</dbReference>
<dbReference type="Gene3D" id="3.40.50.300">
    <property type="entry name" value="P-loop containing nucleotide triphosphate hydrolases"/>
    <property type="match status" value="1"/>
</dbReference>
<evidence type="ECO:0000313" key="4">
    <source>
        <dbReference type="Proteomes" id="UP000243688"/>
    </source>
</evidence>
<accession>A0A2A6E3K6</accession>
<organism evidence="3 4">
    <name type="scientific">Candidatus Reconcilbacillus cellulovorans</name>
    <dbReference type="NCBI Taxonomy" id="1906605"/>
    <lineage>
        <taxon>Bacteria</taxon>
        <taxon>Bacillati</taxon>
        <taxon>Bacillota</taxon>
        <taxon>Bacilli</taxon>
        <taxon>Bacillales</taxon>
        <taxon>Paenibacillaceae</taxon>
        <taxon>Candidatus Reconcilbacillus</taxon>
    </lineage>
</organism>
<evidence type="ECO:0000313" key="3">
    <source>
        <dbReference type="EMBL" id="PDO11604.1"/>
    </source>
</evidence>
<name>A0A2A6E3K6_9BACL</name>
<dbReference type="CDD" id="cd01130">
    <property type="entry name" value="VirB11-like_ATPase"/>
    <property type="match status" value="1"/>
</dbReference>
<protein>
    <submittedName>
        <fullName evidence="3">Type II secretion system protein E</fullName>
    </submittedName>
</protein>
<dbReference type="PANTHER" id="PTHR30486">
    <property type="entry name" value="TWITCHING MOTILITY PROTEIN PILT"/>
    <property type="match status" value="1"/>
</dbReference>
<dbReference type="Proteomes" id="UP000243688">
    <property type="component" value="Unassembled WGS sequence"/>
</dbReference>
<reference evidence="3 4" key="1">
    <citation type="submission" date="2016-12" db="EMBL/GenBank/DDBJ databases">
        <title>Candidatus Reconcilibacillus cellulovorans genome.</title>
        <authorList>
            <person name="Kolinko S."/>
            <person name="Wu Y.-W."/>
            <person name="Tachea F."/>
            <person name="Denzel E."/>
            <person name="Hiras J."/>
            <person name="Baecker N."/>
            <person name="Chan L.J."/>
            <person name="Eichorst S.A."/>
            <person name="Frey D."/>
            <person name="Adams P.D."/>
            <person name="Pray T."/>
            <person name="Tanjore D."/>
            <person name="Petzold C.J."/>
            <person name="Gladden J.M."/>
            <person name="Simmons B.A."/>
            <person name="Singer S.W."/>
        </authorList>
    </citation>
    <scope>NUCLEOTIDE SEQUENCE [LARGE SCALE GENOMIC DNA]</scope>
    <source>
        <strain evidence="3">JTherm</strain>
    </source>
</reference>
<dbReference type="Gene3D" id="3.30.450.380">
    <property type="match status" value="1"/>
</dbReference>
<dbReference type="AlphaFoldDB" id="A0A2A6E3K6"/>
<dbReference type="EMBL" id="MOXJ01000001">
    <property type="protein sequence ID" value="PDO11604.1"/>
    <property type="molecule type" value="Genomic_DNA"/>
</dbReference>
<dbReference type="PANTHER" id="PTHR30486:SF6">
    <property type="entry name" value="TYPE IV PILUS RETRACTATION ATPASE PILT"/>
    <property type="match status" value="1"/>
</dbReference>
<dbReference type="Pfam" id="PF00437">
    <property type="entry name" value="T2SSE"/>
    <property type="match status" value="1"/>
</dbReference>
<gene>
    <name evidence="3" type="ORF">BLM47_00270</name>
</gene>